<dbReference type="Proteomes" id="UP001151760">
    <property type="component" value="Unassembled WGS sequence"/>
</dbReference>
<evidence type="ECO:0000313" key="1">
    <source>
        <dbReference type="EMBL" id="GJS83662.1"/>
    </source>
</evidence>
<organism evidence="1 2">
    <name type="scientific">Tanacetum coccineum</name>
    <dbReference type="NCBI Taxonomy" id="301880"/>
    <lineage>
        <taxon>Eukaryota</taxon>
        <taxon>Viridiplantae</taxon>
        <taxon>Streptophyta</taxon>
        <taxon>Embryophyta</taxon>
        <taxon>Tracheophyta</taxon>
        <taxon>Spermatophyta</taxon>
        <taxon>Magnoliopsida</taxon>
        <taxon>eudicotyledons</taxon>
        <taxon>Gunneridae</taxon>
        <taxon>Pentapetalae</taxon>
        <taxon>asterids</taxon>
        <taxon>campanulids</taxon>
        <taxon>Asterales</taxon>
        <taxon>Asteraceae</taxon>
        <taxon>Asteroideae</taxon>
        <taxon>Anthemideae</taxon>
        <taxon>Anthemidinae</taxon>
        <taxon>Tanacetum</taxon>
    </lineage>
</organism>
<evidence type="ECO:0000313" key="2">
    <source>
        <dbReference type="Proteomes" id="UP001151760"/>
    </source>
</evidence>
<reference evidence="1" key="1">
    <citation type="journal article" date="2022" name="Int. J. Mol. Sci.">
        <title>Draft Genome of Tanacetum Coccineum: Genomic Comparison of Closely Related Tanacetum-Family Plants.</title>
        <authorList>
            <person name="Yamashiro T."/>
            <person name="Shiraishi A."/>
            <person name="Nakayama K."/>
            <person name="Satake H."/>
        </authorList>
    </citation>
    <scope>NUCLEOTIDE SEQUENCE</scope>
</reference>
<comment type="caution">
    <text evidence="1">The sequence shown here is derived from an EMBL/GenBank/DDBJ whole genome shotgun (WGS) entry which is preliminary data.</text>
</comment>
<proteinExistence type="predicted"/>
<keyword evidence="2" id="KW-1185">Reference proteome</keyword>
<reference evidence="1" key="2">
    <citation type="submission" date="2022-01" db="EMBL/GenBank/DDBJ databases">
        <authorList>
            <person name="Yamashiro T."/>
            <person name="Shiraishi A."/>
            <person name="Satake H."/>
            <person name="Nakayama K."/>
        </authorList>
    </citation>
    <scope>NUCLEOTIDE SEQUENCE</scope>
</reference>
<name>A0ABQ4Z3C4_9ASTR</name>
<gene>
    <name evidence="1" type="ORF">Tco_0750203</name>
</gene>
<sequence length="386" mass="41821">MEPIDTVLELRVRLLELSRFGIHTGRALEGDWQGLGKLLQENLGVCTVGARAIVVKMALGAFGQRSPIRLPFACPHIVDLGYILPLEGLLLVTMVVSGRNHLLFLLCQIVFPRKEVHGCVLVKPSRFRWQTILRTYKGFNLGKVSVFDGTSVPLTLVIAYASWPKCPVIISLPCAHSLASYLDDQRGVFHLVPDAFDCLFEALQTQLAASEWRLSLMLAKHRPPPPHQSILSPAESSYPLIINASSPGYHDHGGLSSSTTLVLTFPTVIGDILELLMPDLPKYPLNPDLAVELSPTAVSKARVEQNTTYCEEDAQLGYCLSMGQKESMSDDILECLDLGLDTRCDGSKGGECAGRAMHLARCSPAEGGNSEIGGDGDGVVMGGGFL</sequence>
<accession>A0ABQ4Z3C4</accession>
<protein>
    <submittedName>
        <fullName evidence="1">Uncharacterized protein</fullName>
    </submittedName>
</protein>
<dbReference type="EMBL" id="BQNB010010918">
    <property type="protein sequence ID" value="GJS83662.1"/>
    <property type="molecule type" value="Genomic_DNA"/>
</dbReference>